<evidence type="ECO:0000313" key="11">
    <source>
        <dbReference type="Proteomes" id="UP000235778"/>
    </source>
</evidence>
<feature type="region of interest" description="Disordered" evidence="6">
    <location>
        <begin position="1879"/>
        <end position="1900"/>
    </location>
</feature>
<evidence type="ECO:0000256" key="6">
    <source>
        <dbReference type="SAM" id="MobiDB-lite"/>
    </source>
</evidence>
<proteinExistence type="predicted"/>
<dbReference type="InterPro" id="IPR056823">
    <property type="entry name" value="TEN-like_YD-shell"/>
</dbReference>
<evidence type="ECO:0000256" key="7">
    <source>
        <dbReference type="SAM" id="SignalP"/>
    </source>
</evidence>
<dbReference type="InterPro" id="IPR003615">
    <property type="entry name" value="HNH_nuc"/>
</dbReference>
<dbReference type="Pfam" id="PF05593">
    <property type="entry name" value="RHS_repeat"/>
    <property type="match status" value="1"/>
</dbReference>
<gene>
    <name evidence="10" type="ORF">BCV30_12330</name>
</gene>
<name>A0A2N7BQ38_9VIBR</name>
<feature type="domain" description="Insecticide toxin TcdB middle/N-terminal" evidence="8">
    <location>
        <begin position="595"/>
        <end position="737"/>
    </location>
</feature>
<dbReference type="InterPro" id="IPR003284">
    <property type="entry name" value="Sal_SpvB"/>
</dbReference>
<dbReference type="InterPro" id="IPR006530">
    <property type="entry name" value="YD"/>
</dbReference>
<evidence type="ECO:0000313" key="10">
    <source>
        <dbReference type="EMBL" id="PME61010.1"/>
    </source>
</evidence>
<evidence type="ECO:0000259" key="9">
    <source>
        <dbReference type="Pfam" id="PF25023"/>
    </source>
</evidence>
<dbReference type="GO" id="GO:0005576">
    <property type="term" value="C:extracellular region"/>
    <property type="evidence" value="ECO:0007669"/>
    <property type="project" value="UniProtKB-SubCell"/>
</dbReference>
<dbReference type="Proteomes" id="UP000235778">
    <property type="component" value="Unassembled WGS sequence"/>
</dbReference>
<evidence type="ECO:0000256" key="5">
    <source>
        <dbReference type="ARBA" id="ARBA00023026"/>
    </source>
</evidence>
<dbReference type="Gene3D" id="2.180.10.10">
    <property type="entry name" value="RHS repeat-associated core"/>
    <property type="match status" value="2"/>
</dbReference>
<accession>A0A2N7BQ38</accession>
<protein>
    <submittedName>
        <fullName evidence="10">Uncharacterized protein</fullName>
    </submittedName>
</protein>
<dbReference type="Pfam" id="PF13517">
    <property type="entry name" value="FG-GAP_3"/>
    <property type="match status" value="2"/>
</dbReference>
<dbReference type="EMBL" id="MCSI01000138">
    <property type="protein sequence ID" value="PME61010.1"/>
    <property type="molecule type" value="Genomic_DNA"/>
</dbReference>
<dbReference type="NCBIfam" id="TIGR03696">
    <property type="entry name" value="Rhs_assc_core"/>
    <property type="match status" value="1"/>
</dbReference>
<dbReference type="GO" id="GO:0005737">
    <property type="term" value="C:cytoplasm"/>
    <property type="evidence" value="ECO:0007669"/>
    <property type="project" value="InterPro"/>
</dbReference>
<evidence type="ECO:0000259" key="8">
    <source>
        <dbReference type="Pfam" id="PF12256"/>
    </source>
</evidence>
<organism evidence="10 11">
    <name type="scientific">Vibrio lentus</name>
    <dbReference type="NCBI Taxonomy" id="136468"/>
    <lineage>
        <taxon>Bacteria</taxon>
        <taxon>Pseudomonadati</taxon>
        <taxon>Pseudomonadota</taxon>
        <taxon>Gammaproteobacteria</taxon>
        <taxon>Vibrionales</taxon>
        <taxon>Vibrionaceae</taxon>
        <taxon>Vibrio</taxon>
    </lineage>
</organism>
<dbReference type="InterPro" id="IPR050708">
    <property type="entry name" value="T6SS_VgrG/RHS"/>
</dbReference>
<dbReference type="CDD" id="cd00085">
    <property type="entry name" value="HNHc"/>
    <property type="match status" value="1"/>
</dbReference>
<dbReference type="InterPro" id="IPR031325">
    <property type="entry name" value="RHS_repeat"/>
</dbReference>
<feature type="signal peptide" evidence="7">
    <location>
        <begin position="1"/>
        <end position="19"/>
    </location>
</feature>
<feature type="compositionally biased region" description="Polar residues" evidence="6">
    <location>
        <begin position="1879"/>
        <end position="1896"/>
    </location>
</feature>
<comment type="caution">
    <text evidence="10">The sequence shown here is derived from an EMBL/GenBank/DDBJ whole genome shotgun (WGS) entry which is preliminary data.</text>
</comment>
<feature type="domain" description="Teneurin-like YD-shell" evidence="9">
    <location>
        <begin position="1481"/>
        <end position="1763"/>
    </location>
</feature>
<dbReference type="PANTHER" id="PTHR32305:SF15">
    <property type="entry name" value="PROTEIN RHSA-RELATED"/>
    <property type="match status" value="1"/>
</dbReference>
<keyword evidence="5" id="KW-0843">Virulence</keyword>
<dbReference type="InterPro" id="IPR022045">
    <property type="entry name" value="TcdB_toxin_mid/N"/>
</dbReference>
<evidence type="ECO:0000256" key="1">
    <source>
        <dbReference type="ARBA" id="ARBA00004613"/>
    </source>
</evidence>
<evidence type="ECO:0000256" key="3">
    <source>
        <dbReference type="ARBA" id="ARBA00022729"/>
    </source>
</evidence>
<dbReference type="InterPro" id="IPR013517">
    <property type="entry name" value="FG-GAP"/>
</dbReference>
<dbReference type="PANTHER" id="PTHR32305">
    <property type="match status" value="1"/>
</dbReference>
<dbReference type="Pfam" id="PF25023">
    <property type="entry name" value="TEN_YD-shell"/>
    <property type="match status" value="1"/>
</dbReference>
<keyword evidence="4" id="KW-0677">Repeat</keyword>
<sequence length="1952" mass="220366">MYRQFLAICLALYSLSAIATDKSALKPNLISLPTGPGSIVGLGESFVPDLNTGMANHVFQFDVPKGRGDTTPKLSLSYSSGLGNGIVGLGQRLSVPYIQRQTEKGLPRYQRDGNDHDSFITGLGQELVETGQKQYRTKFATDFVVYQRVEEGWQARYPDGTQYLFGLSTNDTVHSQSGEIFRWHLSKIEHLNGDVTQYRYQSLDDTQQVYLSEIEYSQGSDQSMQVVFEYQERPDEQLDYRPSFELLTKKRLNKVIMRVAGQDVRHYQLSYHNLTSWRTQSQLAEVTQLDTSGKKVLMTQRMGYTASNPEEKKGYLPTLAKAQLNSPSVDFVDLNGDGLPDMIDTSSSRHRYWLHQGIDQNGEPHWSNRRNMGVNLHANISSPSVKWADINGDGHSNLVVYDGGRTAYYGIDENGNWSKTGQFYRAGLDLHSSQVRMMDINNDKRTDVVHTVSGYDGIVSRISVKLNVDGQRWSDNISLPFNRSQYIASFARSQVHIADMNGDGLEDIVYATNGELTYFPNRGLEGFGRAVKFEHMPANLFQDSAIHLADMNGDGLSDVLYILGNNVRLMLNQGMQNGRFKLANHVIFKGKRNMREDAVRFVDINGNGSTDIVWYSRGYRKGSYTYIELFDGEQPNQLKTIDNGVGGHTTLSYESIAKQQSKSTQEGEPWLYKVPIAMQVVNQVETRDGVSEKSMVTEFNYRNGYYHHTDKVFRGFEYTDKKEKGDSDISTLVTKHQFHLGINDEVLSGKIKHMEVHDAAGHIFWQDDYTWQARDLHQGQEDDTRKVRFAALEEKTHRIVEGGQYSPITLTTQFDYDDFGNKTLERHLERSDQRWQIEHRTEWTYSGDYAANVEQNKVNYPIEKRTISDTGKVLSRERWVYDDESFNADGGNIIESGFLSAHLEWISPSQTDSYRYTIRQRHDQYGNVIAKLGPMWGMQAGHARYFKYDDTFHAFATSETIDTGSTHLTTFANYDYRFGVITHVKDMNGHSSWFDYDDFGRLTKIVRPGDTLSHPTLSYRYGVHHATANGHINWIHTQQREVQAGGVVESRSYYDGLSRLRMTRKESKTGVDVTTSVDYNRRGFLASRYLPYAASGFGYQPQTSGAKTHISYDALGRELRVTHPVTSTEATASYRSNEYRPLAIWRQNERQTASLLGQGKLLEYDGLASEESPLGRLREVSEMVGVDGQGEDSGVQTYTTRYDFDLLGYFTRFTDNRNNQRIMDYDSLGNLLYVSDPNRGERWLFYDSEGKITATRDGRHQEQHFVYDGASRLLQTYYKTLNSNEFDELPSRVNSRLVHQYQYDSGIDSNQSNLAGQVSIIRDEAGESRFGYDARGRETLNKRKVKGSGIDTPFYVTRQKFDSADRLTEYTYADGSTLNYTYDSSGKLASIANVVDEIEYHPSGQLSELFFSNGLVTHREFDARQRPMRQISSTSGRALEALHYHYGPTSNLLQIEDNLSLVDKGTLSTELKADITNLNRSATFDYDAYSRLNEANYGGQSFQYRYDQIGNLLSKSVIGGEGAEFTKFTYGGRDDETGRESRVGYQSEFSAGPNAVTFNGASIIYDDVGNRLFNGSILYHWNEDNRLVAIDNSNGRAQYGYDFDGQRRYKKFTRNDGKTSQVVYLNSLNEIRDGQLVKYVELSGKKIASSQRKEPEFTAEKFYLNDNVGSTAMVLDRQAKAINAQRFTPFGERLNLFGKSKATPYGFTGKEQDDESALGYFSHRYLAHSSAQFITPDPVFAERDRFENPQLWSPYSYAANNPIRYVDPSGEIPVDTIWDGLSIAYDVGKIGVGYVTNNPVMVNDGLVDLACDTTAILLPYVPAGSSKVARLSSDVAEVTNKVDLNLKYKDGWTAAQRAAADAKCQALCDTSTVVTQAQRSGTSASSRYKSAGNTVPSGHDVDHVVDLQLGGSDTLSNMLPLDSSVNRSLGSQIHHQIKNLPPGTVIDKVNIN</sequence>
<keyword evidence="3 7" id="KW-0732">Signal</keyword>
<dbReference type="Pfam" id="PF12256">
    <property type="entry name" value="TcdB_toxin_midN"/>
    <property type="match status" value="1"/>
</dbReference>
<dbReference type="InterPro" id="IPR028994">
    <property type="entry name" value="Integrin_alpha_N"/>
</dbReference>
<dbReference type="NCBIfam" id="TIGR01643">
    <property type="entry name" value="YD_repeat_2x"/>
    <property type="match status" value="2"/>
</dbReference>
<dbReference type="RefSeq" id="WP_102269077.1">
    <property type="nucleotide sequence ID" value="NZ_MCSH01000169.1"/>
</dbReference>
<dbReference type="Pfam" id="PF03534">
    <property type="entry name" value="SpvB"/>
    <property type="match status" value="1"/>
</dbReference>
<comment type="subcellular location">
    <subcellularLocation>
        <location evidence="1">Secreted</location>
    </subcellularLocation>
</comment>
<dbReference type="SUPFAM" id="SSF69318">
    <property type="entry name" value="Integrin alpha N-terminal domain"/>
    <property type="match status" value="1"/>
</dbReference>
<evidence type="ECO:0000256" key="2">
    <source>
        <dbReference type="ARBA" id="ARBA00022525"/>
    </source>
</evidence>
<evidence type="ECO:0000256" key="4">
    <source>
        <dbReference type="ARBA" id="ARBA00022737"/>
    </source>
</evidence>
<reference evidence="11" key="1">
    <citation type="submission" date="2016-07" db="EMBL/GenBank/DDBJ databases">
        <title>Nontailed viruses are major unrecognized killers of bacteria in the ocean.</title>
        <authorList>
            <person name="Kauffman K."/>
            <person name="Hussain F."/>
            <person name="Yang J."/>
            <person name="Arevalo P."/>
            <person name="Brown J."/>
            <person name="Cutler M."/>
            <person name="Kelly L."/>
            <person name="Polz M.F."/>
        </authorList>
    </citation>
    <scope>NUCLEOTIDE SEQUENCE [LARGE SCALE GENOMIC DNA]</scope>
    <source>
        <strain evidence="11">10N.286.55.C1</strain>
    </source>
</reference>
<dbReference type="InterPro" id="IPR022385">
    <property type="entry name" value="Rhs_assc_core"/>
</dbReference>
<feature type="chain" id="PRO_5015008908" evidence="7">
    <location>
        <begin position="20"/>
        <end position="1952"/>
    </location>
</feature>
<keyword evidence="2" id="KW-0964">Secreted</keyword>